<dbReference type="NCBIfam" id="TIGR00756">
    <property type="entry name" value="PPR"/>
    <property type="match status" value="6"/>
</dbReference>
<dbReference type="PANTHER" id="PTHR47926:SF522">
    <property type="entry name" value="TETRATRICOPEPTIDE REPEAT-LIKE SUPERFAMILY PROTEIN"/>
    <property type="match status" value="1"/>
</dbReference>
<feature type="repeat" description="PPR" evidence="3">
    <location>
        <begin position="518"/>
        <end position="548"/>
    </location>
</feature>
<dbReference type="Pfam" id="PF01535">
    <property type="entry name" value="PPR"/>
    <property type="match status" value="2"/>
</dbReference>
<dbReference type="Proteomes" id="UP001346149">
    <property type="component" value="Unassembled WGS sequence"/>
</dbReference>
<dbReference type="AlphaFoldDB" id="A0AAN7R1N7"/>
<comment type="similarity">
    <text evidence="1">Belongs to the PPR family. PCMP-H subfamily.</text>
</comment>
<dbReference type="Pfam" id="PF13041">
    <property type="entry name" value="PPR_2"/>
    <property type="match status" value="5"/>
</dbReference>
<evidence type="ECO:0000259" key="4">
    <source>
        <dbReference type="Pfam" id="PF14432"/>
    </source>
</evidence>
<feature type="repeat" description="PPR" evidence="3">
    <location>
        <begin position="75"/>
        <end position="109"/>
    </location>
</feature>
<dbReference type="GO" id="GO:0008270">
    <property type="term" value="F:zinc ion binding"/>
    <property type="evidence" value="ECO:0007669"/>
    <property type="project" value="InterPro"/>
</dbReference>
<keyword evidence="6" id="KW-1185">Reference proteome</keyword>
<dbReference type="InterPro" id="IPR011990">
    <property type="entry name" value="TPR-like_helical_dom_sf"/>
</dbReference>
<feature type="repeat" description="PPR" evidence="3">
    <location>
        <begin position="350"/>
        <end position="384"/>
    </location>
</feature>
<dbReference type="GO" id="GO:0009451">
    <property type="term" value="P:RNA modification"/>
    <property type="evidence" value="ECO:0007669"/>
    <property type="project" value="InterPro"/>
</dbReference>
<proteinExistence type="inferred from homology"/>
<dbReference type="GO" id="GO:0003723">
    <property type="term" value="F:RNA binding"/>
    <property type="evidence" value="ECO:0007669"/>
    <property type="project" value="InterPro"/>
</dbReference>
<accession>A0AAN7R1N7</accession>
<evidence type="ECO:0000256" key="1">
    <source>
        <dbReference type="ARBA" id="ARBA00006643"/>
    </source>
</evidence>
<feature type="repeat" description="PPR" evidence="3">
    <location>
        <begin position="246"/>
        <end position="280"/>
    </location>
</feature>
<comment type="caution">
    <text evidence="5">The sequence shown here is derived from an EMBL/GenBank/DDBJ whole genome shotgun (WGS) entry which is preliminary data.</text>
</comment>
<dbReference type="FunFam" id="1.25.40.10:FF:001093">
    <property type="entry name" value="Pentatricopeptide repeat-containing protein At2g34400"/>
    <property type="match status" value="1"/>
</dbReference>
<dbReference type="FunFam" id="1.25.40.10:FF:000344">
    <property type="entry name" value="Pentatricopeptide repeat-containing protein"/>
    <property type="match status" value="1"/>
</dbReference>
<evidence type="ECO:0000256" key="3">
    <source>
        <dbReference type="PROSITE-ProRule" id="PRU00708"/>
    </source>
</evidence>
<feature type="domain" description="DYW" evidence="4">
    <location>
        <begin position="736"/>
        <end position="829"/>
    </location>
</feature>
<sequence length="829" mass="91961">MNLPLSSPAKISPLPHASQALISSAPKLPPSLSFRPPSNPQPLDGRLITTHLDAGRLRDAISALDSMVLRGSHPDLITYSLLLKSCIRSRQFHLGRHVHRRLEESGMEPDSVFLNSLISLYSKSTEWKEAEEVFWSMGNDKRDLVSWSAMISCYANNNKEREAIDLFIDMLEEGFAPNEYCYTAVIRACSTPKTASIGDSVFGVLTKQGYFDSDLCVGCALMDMFSKGSGDLYSALKVFVKMIHRNVVAYTQIITRCTELGNPEEALDLFVDMLLEGHVPDNFTASAVLSACSDMGLLPLGLQLHSWVIRLGLCSDVCVGCCLVDMYQKCGVGSSLSDSRKVFDRMPSHNVMSWTAIITGYAQYDEDNEAIDLFLEMIQGPIRPNQFTLASVLKACGSVNTGMQVYGIAVKLGMSGDNCVGNSLISMLTRTGRAEDARKAFESLFAKSLVSYNTMLNAYSKSSNSEEALSLFHQIDGTRINPDAYTFASLLSGAASVGAIHKGELIHSRIVKSGLELNECICNALISMYSKCGNVDAALRVFEHMGDKKNVISWTSMIMGFAKHGFAEKALDTFGTMLELGLWPNEVTFVAVLSACSHAGLVSQGKRYFECMRKDYGVTPKMEHYACLVDLLGRSGSLLEAFEVISTMPFEPDALVWRTFLGACRVHGNVELGEWEEAAGMRKMMRMKSITKEAGYSWIEVKGTVFKFHVGDTSHPLAPEIFNELNGLMVVIKKMGYVPNTDFFLHDVEEEEEKEQYLFHHSEKLAVAFGLISTSRPKPIRVFKNLRVCGDCHSAIKHISKVTEREIVVRDANRFHHFRDGKCSCNDYW</sequence>
<evidence type="ECO:0000256" key="2">
    <source>
        <dbReference type="ARBA" id="ARBA00022737"/>
    </source>
</evidence>
<dbReference type="Pfam" id="PF13812">
    <property type="entry name" value="PPR_3"/>
    <property type="match status" value="1"/>
</dbReference>
<dbReference type="InterPro" id="IPR046960">
    <property type="entry name" value="PPR_At4g14850-like_plant"/>
</dbReference>
<dbReference type="PANTHER" id="PTHR47926">
    <property type="entry name" value="PENTATRICOPEPTIDE REPEAT-CONTAINING PROTEIN"/>
    <property type="match status" value="1"/>
</dbReference>
<organism evidence="5 6">
    <name type="scientific">Trapa natans</name>
    <name type="common">Water chestnut</name>
    <dbReference type="NCBI Taxonomy" id="22666"/>
    <lineage>
        <taxon>Eukaryota</taxon>
        <taxon>Viridiplantae</taxon>
        <taxon>Streptophyta</taxon>
        <taxon>Embryophyta</taxon>
        <taxon>Tracheophyta</taxon>
        <taxon>Spermatophyta</taxon>
        <taxon>Magnoliopsida</taxon>
        <taxon>eudicotyledons</taxon>
        <taxon>Gunneridae</taxon>
        <taxon>Pentapetalae</taxon>
        <taxon>rosids</taxon>
        <taxon>malvids</taxon>
        <taxon>Myrtales</taxon>
        <taxon>Lythraceae</taxon>
        <taxon>Trapa</taxon>
    </lineage>
</organism>
<dbReference type="Pfam" id="PF14432">
    <property type="entry name" value="DYW_deaminase"/>
    <property type="match status" value="1"/>
</dbReference>
<dbReference type="FunFam" id="1.25.40.10:FF:000285">
    <property type="entry name" value="Pentatricopeptide repeat-containing protein, chloroplastic"/>
    <property type="match status" value="1"/>
</dbReference>
<dbReference type="InterPro" id="IPR002885">
    <property type="entry name" value="PPR_rpt"/>
</dbReference>
<protein>
    <recommendedName>
        <fullName evidence="4">DYW domain-containing protein</fullName>
    </recommendedName>
</protein>
<evidence type="ECO:0000313" key="5">
    <source>
        <dbReference type="EMBL" id="KAK4784021.1"/>
    </source>
</evidence>
<name>A0AAN7R1N7_TRANT</name>
<dbReference type="InterPro" id="IPR032867">
    <property type="entry name" value="DYW_dom"/>
</dbReference>
<dbReference type="EMBL" id="JAXQNO010000014">
    <property type="protein sequence ID" value="KAK4784021.1"/>
    <property type="molecule type" value="Genomic_DNA"/>
</dbReference>
<reference evidence="5 6" key="1">
    <citation type="journal article" date="2023" name="Hortic Res">
        <title>Pangenome of water caltrop reveals structural variations and asymmetric subgenome divergence after allopolyploidization.</title>
        <authorList>
            <person name="Zhang X."/>
            <person name="Chen Y."/>
            <person name="Wang L."/>
            <person name="Yuan Y."/>
            <person name="Fang M."/>
            <person name="Shi L."/>
            <person name="Lu R."/>
            <person name="Comes H.P."/>
            <person name="Ma Y."/>
            <person name="Chen Y."/>
            <person name="Huang G."/>
            <person name="Zhou Y."/>
            <person name="Zheng Z."/>
            <person name="Qiu Y."/>
        </authorList>
    </citation>
    <scope>NUCLEOTIDE SEQUENCE [LARGE SCALE GENOMIC DNA]</scope>
    <source>
        <strain evidence="5">F231</strain>
    </source>
</reference>
<feature type="repeat" description="PPR" evidence="3">
    <location>
        <begin position="550"/>
        <end position="584"/>
    </location>
</feature>
<evidence type="ECO:0000313" key="6">
    <source>
        <dbReference type="Proteomes" id="UP001346149"/>
    </source>
</evidence>
<feature type="repeat" description="PPR" evidence="3">
    <location>
        <begin position="143"/>
        <end position="177"/>
    </location>
</feature>
<feature type="repeat" description="PPR" evidence="3">
    <location>
        <begin position="448"/>
        <end position="482"/>
    </location>
</feature>
<gene>
    <name evidence="5" type="ORF">SAY86_018389</name>
</gene>
<dbReference type="PROSITE" id="PS51375">
    <property type="entry name" value="PPR"/>
    <property type="match status" value="7"/>
</dbReference>
<keyword evidence="2" id="KW-0677">Repeat</keyword>
<dbReference type="Gene3D" id="1.25.40.10">
    <property type="entry name" value="Tetratricopeptide repeat domain"/>
    <property type="match status" value="6"/>
</dbReference>